<dbReference type="SUPFAM" id="SSF53474">
    <property type="entry name" value="alpha/beta-Hydrolases"/>
    <property type="match status" value="1"/>
</dbReference>
<gene>
    <name evidence="2" type="ORF">INQ41_08800</name>
</gene>
<proteinExistence type="predicted"/>
<organism evidence="2 3">
    <name type="scientific">Novilysobacter ciconiae</name>
    <dbReference type="NCBI Taxonomy" id="2781022"/>
    <lineage>
        <taxon>Bacteria</taxon>
        <taxon>Pseudomonadati</taxon>
        <taxon>Pseudomonadota</taxon>
        <taxon>Gammaproteobacteria</taxon>
        <taxon>Lysobacterales</taxon>
        <taxon>Lysobacteraceae</taxon>
        <taxon>Novilysobacter</taxon>
    </lineage>
</organism>
<evidence type="ECO:0000313" key="3">
    <source>
        <dbReference type="Proteomes" id="UP000594059"/>
    </source>
</evidence>
<dbReference type="InterPro" id="IPR017208">
    <property type="entry name" value="UCP037442_abhydr"/>
</dbReference>
<dbReference type="Pfam" id="PF12146">
    <property type="entry name" value="Hydrolase_4"/>
    <property type="match status" value="1"/>
</dbReference>
<name>A0A7S6UEI0_9GAMM</name>
<keyword evidence="3" id="KW-1185">Reference proteome</keyword>
<dbReference type="EMBL" id="CP063656">
    <property type="protein sequence ID" value="QOW18786.1"/>
    <property type="molecule type" value="Genomic_DNA"/>
</dbReference>
<sequence>MNHTPAPEVLRLQAVAADGHRWELQAVIPAEATARLLWLPALGIAARHYLPLAQVLASRGVAVFLHEWRGHGSSSLRAGRDCNWGYRELLELDLPGSESVLAGQTAPGLPRILGGHSLGGQLACCRAALDPAAAAQLWLVASGAPWWRAFPAPTRWALLAAYRVLPWLASVNGNLPGRRLGFGGREARGLIADWARTAVSGRYAAAGLDADPEQALANASPAIRGVVLADDWYAPESSLNFLLGKMPHASISVTTLDDAALGIEADHFQWMQRPDAVAAALLD</sequence>
<dbReference type="GO" id="GO:0016787">
    <property type="term" value="F:hydrolase activity"/>
    <property type="evidence" value="ECO:0007669"/>
    <property type="project" value="UniProtKB-KW"/>
</dbReference>
<dbReference type="KEGG" id="lcic:INQ41_08800"/>
<protein>
    <submittedName>
        <fullName evidence="2">Alpha/beta fold hydrolase</fullName>
    </submittedName>
</protein>
<evidence type="ECO:0000259" key="1">
    <source>
        <dbReference type="Pfam" id="PF12146"/>
    </source>
</evidence>
<dbReference type="AlphaFoldDB" id="A0A7S6UEI0"/>
<evidence type="ECO:0000313" key="2">
    <source>
        <dbReference type="EMBL" id="QOW18786.1"/>
    </source>
</evidence>
<dbReference type="InterPro" id="IPR022742">
    <property type="entry name" value="Hydrolase_4"/>
</dbReference>
<dbReference type="InterPro" id="IPR029058">
    <property type="entry name" value="AB_hydrolase_fold"/>
</dbReference>
<accession>A0A7S6UEI0</accession>
<dbReference type="PIRSF" id="PIRSF037442">
    <property type="entry name" value="UCP037442_abhydr"/>
    <property type="match status" value="1"/>
</dbReference>
<feature type="domain" description="Serine aminopeptidase S33" evidence="1">
    <location>
        <begin position="39"/>
        <end position="170"/>
    </location>
</feature>
<dbReference type="Proteomes" id="UP000594059">
    <property type="component" value="Chromosome"/>
</dbReference>
<dbReference type="Gene3D" id="3.40.50.1820">
    <property type="entry name" value="alpha/beta hydrolase"/>
    <property type="match status" value="1"/>
</dbReference>
<reference evidence="2 3" key="1">
    <citation type="submission" date="2020-10" db="EMBL/GenBank/DDBJ databases">
        <title>complete genome sequencing of Lysobacter sp. H21R20.</title>
        <authorList>
            <person name="Bae J.-W."/>
            <person name="Lee S.-Y."/>
        </authorList>
    </citation>
    <scope>NUCLEOTIDE SEQUENCE [LARGE SCALE GENOMIC DNA]</scope>
    <source>
        <strain evidence="2 3">H21R20</strain>
    </source>
</reference>
<keyword evidence="2" id="KW-0378">Hydrolase</keyword>
<dbReference type="RefSeq" id="WP_193983735.1">
    <property type="nucleotide sequence ID" value="NZ_CP063656.1"/>
</dbReference>